<dbReference type="Proteomes" id="UP000013776">
    <property type="component" value="Unassembled WGS sequence"/>
</dbReference>
<dbReference type="PANTHER" id="PTHR13707:SF23">
    <property type="entry name" value="SUCCINYL-COA:3-KETOACID-COENZYME A TRANSFERASE"/>
    <property type="match status" value="1"/>
</dbReference>
<keyword evidence="1" id="KW-0808">Transferase</keyword>
<dbReference type="STRING" id="1097556.R4X9I0"/>
<comment type="caution">
    <text evidence="1">The sequence shown here is derived from an EMBL/GenBank/DDBJ whole genome shotgun (WGS) entry which is preliminary data.</text>
</comment>
<dbReference type="SUPFAM" id="SSF100950">
    <property type="entry name" value="NagB/RpiA/CoA transferase-like"/>
    <property type="match status" value="1"/>
</dbReference>
<reference evidence="1 2" key="1">
    <citation type="journal article" date="2013" name="MBio">
        <title>Genome sequencing of the plant pathogen Taphrina deformans, the causal agent of peach leaf curl.</title>
        <authorList>
            <person name="Cisse O.H."/>
            <person name="Almeida J.M.G.C.F."/>
            <person name="Fonseca A."/>
            <person name="Kumar A.A."/>
            <person name="Salojaervi J."/>
            <person name="Overmyer K."/>
            <person name="Hauser P.M."/>
            <person name="Pagni M."/>
        </authorList>
    </citation>
    <scope>NUCLEOTIDE SEQUENCE [LARGE SCALE GENOMIC DNA]</scope>
    <source>
        <strain evidence="2">PYCC 5710 / ATCC 11124 / CBS 356.35 / IMI 108563 / JCM 9778 / NBRC 8474</strain>
    </source>
</reference>
<organism evidence="1 2">
    <name type="scientific">Taphrina deformans (strain PYCC 5710 / ATCC 11124 / CBS 356.35 / IMI 108563 / JCM 9778 / NBRC 8474)</name>
    <name type="common">Peach leaf curl fungus</name>
    <name type="synonym">Lalaria deformans</name>
    <dbReference type="NCBI Taxonomy" id="1097556"/>
    <lineage>
        <taxon>Eukaryota</taxon>
        <taxon>Fungi</taxon>
        <taxon>Dikarya</taxon>
        <taxon>Ascomycota</taxon>
        <taxon>Taphrinomycotina</taxon>
        <taxon>Taphrinomycetes</taxon>
        <taxon>Taphrinales</taxon>
        <taxon>Taphrinaceae</taxon>
        <taxon>Taphrina</taxon>
    </lineage>
</organism>
<dbReference type="Gene3D" id="3.40.1080.10">
    <property type="entry name" value="Glutaconate Coenzyme A-transferase"/>
    <property type="match status" value="1"/>
</dbReference>
<gene>
    <name evidence="1" type="ORF">TAPDE_002407</name>
</gene>
<dbReference type="AlphaFoldDB" id="R4X9I0"/>
<dbReference type="eggNOG" id="KOG3822">
    <property type="taxonomic scope" value="Eukaryota"/>
</dbReference>
<dbReference type="InterPro" id="IPR037171">
    <property type="entry name" value="NagB/RpiA_transferase-like"/>
</dbReference>
<dbReference type="OrthoDB" id="1933379at2759"/>
<dbReference type="SMART" id="SM00882">
    <property type="entry name" value="CoA_trans"/>
    <property type="match status" value="1"/>
</dbReference>
<evidence type="ECO:0000313" key="2">
    <source>
        <dbReference type="Proteomes" id="UP000013776"/>
    </source>
</evidence>
<sequence length="193" mass="20620">MPMLAPGFIDAGTEITLQSENGIMGLGRYPERGGEDADLINAGKETVTVKPGASFFGSHESFGMIRAGKIDLTMLGAMQVSQYGDLSNWVVPGKKIKGMGGAMDLVANPEATRVVVVMEHTTRGKPKIMAKNSFPLTGPKCVARIITDLCVFDVDREKGLTLIELAEGVTEQEVKDATDAPFKTSPDLKTMDA</sequence>
<accession>R4X9I0</accession>
<dbReference type="EMBL" id="CAHR02000084">
    <property type="protein sequence ID" value="CCG82411.2"/>
    <property type="molecule type" value="Genomic_DNA"/>
</dbReference>
<keyword evidence="2" id="KW-1185">Reference proteome</keyword>
<dbReference type="InterPro" id="IPR004165">
    <property type="entry name" value="CoA_trans_fam_I"/>
</dbReference>
<dbReference type="VEuPathDB" id="FungiDB:TAPDE_002407"/>
<protein>
    <submittedName>
        <fullName evidence="1">Succinyl-CoA:3-ketoacid-coenzyme A transferase</fullName>
    </submittedName>
</protein>
<dbReference type="GO" id="GO:0008260">
    <property type="term" value="F:succinyl-CoA:3-oxo-acid CoA-transferase activity"/>
    <property type="evidence" value="ECO:0007669"/>
    <property type="project" value="TreeGrafter"/>
</dbReference>
<dbReference type="Pfam" id="PF01144">
    <property type="entry name" value="CoA_trans"/>
    <property type="match status" value="1"/>
</dbReference>
<name>R4X9I0_TAPDE</name>
<dbReference type="PANTHER" id="PTHR13707">
    <property type="entry name" value="KETOACID-COENZYME A TRANSFERASE"/>
    <property type="match status" value="1"/>
</dbReference>
<proteinExistence type="predicted"/>
<evidence type="ECO:0000313" key="1">
    <source>
        <dbReference type="EMBL" id="CCG82411.2"/>
    </source>
</evidence>